<dbReference type="Proteomes" id="UP000498740">
    <property type="component" value="Unassembled WGS sequence"/>
</dbReference>
<evidence type="ECO:0000313" key="3">
    <source>
        <dbReference type="EMBL" id="GFN09483.1"/>
    </source>
</evidence>
<dbReference type="Gene3D" id="2.170.130.30">
    <property type="match status" value="1"/>
</dbReference>
<proteinExistence type="predicted"/>
<protein>
    <recommendedName>
        <fullName evidence="2">Transcobalamin-like C-terminal domain-containing protein</fullName>
    </recommendedName>
</protein>
<feature type="domain" description="Transcobalamin-like C-terminal" evidence="2">
    <location>
        <begin position="185"/>
        <end position="225"/>
    </location>
</feature>
<accession>A0A7J0D420</accession>
<feature type="region of interest" description="Disordered" evidence="1">
    <location>
        <begin position="28"/>
        <end position="63"/>
    </location>
</feature>
<dbReference type="EMBL" id="BLWD01000002">
    <property type="protein sequence ID" value="GFN09483.1"/>
    <property type="molecule type" value="Genomic_DNA"/>
</dbReference>
<dbReference type="Pfam" id="PF14478">
    <property type="entry name" value="DUF4430"/>
    <property type="match status" value="1"/>
</dbReference>
<reference evidence="3 4" key="1">
    <citation type="submission" date="2020-05" db="EMBL/GenBank/DDBJ databases">
        <title>Whole genome shotgun sequence of Streptomyces microflavus NBRC 13062.</title>
        <authorList>
            <person name="Komaki H."/>
            <person name="Tamura T."/>
        </authorList>
    </citation>
    <scope>NUCLEOTIDE SEQUENCE [LARGE SCALE GENOMIC DNA]</scope>
    <source>
        <strain evidence="3 4">NBRC 13062</strain>
    </source>
</reference>
<evidence type="ECO:0000313" key="4">
    <source>
        <dbReference type="Proteomes" id="UP000498740"/>
    </source>
</evidence>
<gene>
    <name evidence="3" type="ORF">Smic_80390</name>
</gene>
<dbReference type="InterPro" id="IPR027954">
    <property type="entry name" value="Transcobalamin-like_C"/>
</dbReference>
<evidence type="ECO:0000259" key="2">
    <source>
        <dbReference type="Pfam" id="PF14478"/>
    </source>
</evidence>
<organism evidence="3 4">
    <name type="scientific">Streptomyces microflavus</name>
    <name type="common">Streptomyces lipmanii</name>
    <dbReference type="NCBI Taxonomy" id="1919"/>
    <lineage>
        <taxon>Bacteria</taxon>
        <taxon>Bacillati</taxon>
        <taxon>Actinomycetota</taxon>
        <taxon>Actinomycetes</taxon>
        <taxon>Kitasatosporales</taxon>
        <taxon>Streptomycetaceae</taxon>
        <taxon>Streptomyces</taxon>
    </lineage>
</organism>
<sequence>MCGRFGRESDSPARDVYRFPCHGLQCEAPQSRSAARTPRDVRPDAGRAVGSGAARQAAPHRKGTLVHLTSARRTLVVTAALGLALASAPAVAQPQATASTNAPVKVSLTVKGPDGRLFKGKIKTKGHDVTTATGGTHRCDGTNAGANPSAVPTPTAALDDAARKRHFTWDGTWYASFDDFSVDTIKNVSGGGVAYWNIAVNGTSIPVGGCQFKLSAGDKVAFTWTAF</sequence>
<name>A0A7J0D420_STRMI</name>
<dbReference type="AlphaFoldDB" id="A0A7J0D420"/>
<feature type="region of interest" description="Disordered" evidence="1">
    <location>
        <begin position="127"/>
        <end position="153"/>
    </location>
</feature>
<comment type="caution">
    <text evidence="3">The sequence shown here is derived from an EMBL/GenBank/DDBJ whole genome shotgun (WGS) entry which is preliminary data.</text>
</comment>
<evidence type="ECO:0000256" key="1">
    <source>
        <dbReference type="SAM" id="MobiDB-lite"/>
    </source>
</evidence>